<dbReference type="InterPro" id="IPR017451">
    <property type="entry name" value="F-box-assoc_interact_dom"/>
</dbReference>
<evidence type="ECO:0000313" key="3">
    <source>
        <dbReference type="Proteomes" id="UP000030689"/>
    </source>
</evidence>
<dbReference type="SUPFAM" id="SSF81383">
    <property type="entry name" value="F-box domain"/>
    <property type="match status" value="1"/>
</dbReference>
<dbReference type="Pfam" id="PF07734">
    <property type="entry name" value="FBA_1"/>
    <property type="match status" value="1"/>
</dbReference>
<dbReference type="Pfam" id="PF00646">
    <property type="entry name" value="F-box"/>
    <property type="match status" value="1"/>
</dbReference>
<dbReference type="CDD" id="cd22157">
    <property type="entry name" value="F-box_AtFBW1-like"/>
    <property type="match status" value="1"/>
</dbReference>
<dbReference type="PANTHER" id="PTHR47993:SF395">
    <property type="entry name" value="JACALIN-RELATED LECTIN 37-RELATED"/>
    <property type="match status" value="1"/>
</dbReference>
<dbReference type="InterPro" id="IPR050233">
    <property type="entry name" value="A_thaliana_F-box"/>
</dbReference>
<evidence type="ECO:0000259" key="1">
    <source>
        <dbReference type="PROSITE" id="PS50181"/>
    </source>
</evidence>
<gene>
    <name evidence="2" type="ORF">EUTSA_v10019738mg</name>
</gene>
<dbReference type="AlphaFoldDB" id="V4KLU5"/>
<reference evidence="2 3" key="1">
    <citation type="journal article" date="2013" name="Front. Plant Sci.">
        <title>The Reference Genome of the Halophytic Plant Eutrema salsugineum.</title>
        <authorList>
            <person name="Yang R."/>
            <person name="Jarvis D.E."/>
            <person name="Chen H."/>
            <person name="Beilstein M.A."/>
            <person name="Grimwood J."/>
            <person name="Jenkins J."/>
            <person name="Shu S."/>
            <person name="Prochnik S."/>
            <person name="Xin M."/>
            <person name="Ma C."/>
            <person name="Schmutz J."/>
            <person name="Wing R.A."/>
            <person name="Mitchell-Olds T."/>
            <person name="Schumaker K.S."/>
            <person name="Wang X."/>
        </authorList>
    </citation>
    <scope>NUCLEOTIDE SEQUENCE [LARGE SCALE GENOMIC DNA]</scope>
</reference>
<dbReference type="Gramene" id="ESQ28253">
    <property type="protein sequence ID" value="ESQ28253"/>
    <property type="gene ID" value="EUTSA_v10019738mg"/>
</dbReference>
<dbReference type="PROSITE" id="PS50181">
    <property type="entry name" value="FBOX"/>
    <property type="match status" value="1"/>
</dbReference>
<feature type="domain" description="F-box" evidence="1">
    <location>
        <begin position="2"/>
        <end position="48"/>
    </location>
</feature>
<dbReference type="NCBIfam" id="TIGR01640">
    <property type="entry name" value="F_box_assoc_1"/>
    <property type="match status" value="1"/>
</dbReference>
<name>V4KLU5_EUTSA</name>
<dbReference type="Proteomes" id="UP000030689">
    <property type="component" value="Unassembled WGS sequence"/>
</dbReference>
<dbReference type="SMART" id="SM00256">
    <property type="entry name" value="FBOX"/>
    <property type="match status" value="1"/>
</dbReference>
<feature type="non-terminal residue" evidence="2">
    <location>
        <position position="369"/>
    </location>
</feature>
<dbReference type="PANTHER" id="PTHR47993">
    <property type="entry name" value="OS09G0372900 PROTEIN-RELATED"/>
    <property type="match status" value="1"/>
</dbReference>
<organism evidence="2 3">
    <name type="scientific">Eutrema salsugineum</name>
    <name type="common">Saltwater cress</name>
    <name type="synonym">Sisymbrium salsugineum</name>
    <dbReference type="NCBI Taxonomy" id="72664"/>
    <lineage>
        <taxon>Eukaryota</taxon>
        <taxon>Viridiplantae</taxon>
        <taxon>Streptophyta</taxon>
        <taxon>Embryophyta</taxon>
        <taxon>Tracheophyta</taxon>
        <taxon>Spermatophyta</taxon>
        <taxon>Magnoliopsida</taxon>
        <taxon>eudicotyledons</taxon>
        <taxon>Gunneridae</taxon>
        <taxon>Pentapetalae</taxon>
        <taxon>rosids</taxon>
        <taxon>malvids</taxon>
        <taxon>Brassicales</taxon>
        <taxon>Brassicaceae</taxon>
        <taxon>Eutremeae</taxon>
        <taxon>Eutrema</taxon>
    </lineage>
</organism>
<dbReference type="KEGG" id="eus:EUTSA_v10019738mg"/>
<dbReference type="EMBL" id="KI517953">
    <property type="protein sequence ID" value="ESQ28253.1"/>
    <property type="molecule type" value="Genomic_DNA"/>
</dbReference>
<protein>
    <recommendedName>
        <fullName evidence="1">F-box domain-containing protein</fullName>
    </recommendedName>
</protein>
<sequence length="369" mass="43180">MVASEMRLPWDLVEEILSWVPLKSLIRFRTVCKRWKALFEEKRFTKNQLARASRPQFILFIAESMIYSVDVILDGCPSIEIKLLKLPLDTTACILSMDLVVNCCDGLLLCSVPSNRLEVCNPWLKQASPRIKTFEKTYFNGIGYDNSRSDSDCYKILASSFTTEKTWITEFGSNAWKLHQFASENWWLMSDYSVSLNGTLYWIGCNSKCREFFITSFDFSTEKFKRYFCALPCKSAEGLDSRSLEVFRRDRFSYLHQCIETKDIEIWVTKKKIDNKDGESVEWMMFMNVSVPYTSKLRDMCFRCQRSYFIDEKSLSLALCCEDYNGNICIYIAKGKMSKKIKIKGVDRHHCLHRTYFPSLVQVPSYQRE</sequence>
<dbReference type="InterPro" id="IPR036047">
    <property type="entry name" value="F-box-like_dom_sf"/>
</dbReference>
<dbReference type="InterPro" id="IPR001810">
    <property type="entry name" value="F-box_dom"/>
</dbReference>
<dbReference type="Gene3D" id="1.20.1280.50">
    <property type="match status" value="1"/>
</dbReference>
<dbReference type="OrthoDB" id="1435799at2759"/>
<evidence type="ECO:0000313" key="2">
    <source>
        <dbReference type="EMBL" id="ESQ28253.1"/>
    </source>
</evidence>
<dbReference type="InterPro" id="IPR006527">
    <property type="entry name" value="F-box-assoc_dom_typ1"/>
</dbReference>
<proteinExistence type="predicted"/>
<keyword evidence="3" id="KW-1185">Reference proteome</keyword>
<accession>V4KLU5</accession>